<protein>
    <recommendedName>
        <fullName evidence="6">Pyrimidine-nucleoside phosphorylase</fullName>
        <ecNumber evidence="5">2.4.2.2</ecNumber>
    </recommendedName>
</protein>
<dbReference type="InterPro" id="IPR035902">
    <property type="entry name" value="Nuc_phospho_transferase"/>
</dbReference>
<dbReference type="RefSeq" id="WP_195451226.1">
    <property type="nucleotide sequence ID" value="NZ_JAKNHQ010000002.1"/>
</dbReference>
<dbReference type="PANTHER" id="PTHR10515:SF0">
    <property type="entry name" value="THYMIDINE PHOSPHORYLASE"/>
    <property type="match status" value="1"/>
</dbReference>
<dbReference type="SUPFAM" id="SSF54680">
    <property type="entry name" value="Pyrimidine nucleoside phosphorylase C-terminal domain"/>
    <property type="match status" value="1"/>
</dbReference>
<evidence type="ECO:0000256" key="8">
    <source>
        <dbReference type="ARBA" id="ARBA00022679"/>
    </source>
</evidence>
<dbReference type="EC" id="2.4.2.2" evidence="5"/>
<keyword evidence="13" id="KW-1185">Reference proteome</keyword>
<dbReference type="EMBL" id="JAKNHQ010000002">
    <property type="protein sequence ID" value="MCG4609722.1"/>
    <property type="molecule type" value="Genomic_DNA"/>
</dbReference>
<dbReference type="InterPro" id="IPR000053">
    <property type="entry name" value="Thymidine/pyrmidine_PPase"/>
</dbReference>
<evidence type="ECO:0000256" key="6">
    <source>
        <dbReference type="ARBA" id="ARBA00014680"/>
    </source>
</evidence>
<dbReference type="Gene3D" id="3.40.1030.10">
    <property type="entry name" value="Nucleoside phosphorylase/phosphoribosyltransferase catalytic domain"/>
    <property type="match status" value="1"/>
</dbReference>
<keyword evidence="8 12" id="KW-0808">Transferase</keyword>
<organism evidence="12 13">
    <name type="scientific">Anaeromassilibacillus senegalensis</name>
    <dbReference type="NCBI Taxonomy" id="1673717"/>
    <lineage>
        <taxon>Bacteria</taxon>
        <taxon>Bacillati</taxon>
        <taxon>Bacillota</taxon>
        <taxon>Clostridia</taxon>
        <taxon>Eubacteriales</taxon>
        <taxon>Acutalibacteraceae</taxon>
        <taxon>Anaeromassilibacillus</taxon>
    </lineage>
</organism>
<dbReference type="InterPro" id="IPR017872">
    <property type="entry name" value="Pyrmidine_PPase_CS"/>
</dbReference>
<evidence type="ECO:0000256" key="2">
    <source>
        <dbReference type="ARBA" id="ARBA00003877"/>
    </source>
</evidence>
<dbReference type="InterPro" id="IPR036320">
    <property type="entry name" value="Glycosyl_Trfase_fam3_N_dom_sf"/>
</dbReference>
<dbReference type="InterPro" id="IPR000312">
    <property type="entry name" value="Glycosyl_Trfase_fam3"/>
</dbReference>
<comment type="caution">
    <text evidence="12">The sequence shown here is derived from an EMBL/GenBank/DDBJ whole genome shotgun (WGS) entry which is preliminary data.</text>
</comment>
<dbReference type="NCBIfam" id="NF004490">
    <property type="entry name" value="PRK05820.1"/>
    <property type="match status" value="1"/>
</dbReference>
<accession>A0ABS9MG01</accession>
<comment type="catalytic activity">
    <reaction evidence="10">
        <text>thymidine + phosphate = 2-deoxy-alpha-D-ribose 1-phosphate + thymine</text>
        <dbReference type="Rhea" id="RHEA:16037"/>
        <dbReference type="ChEBI" id="CHEBI:17748"/>
        <dbReference type="ChEBI" id="CHEBI:17821"/>
        <dbReference type="ChEBI" id="CHEBI:43474"/>
        <dbReference type="ChEBI" id="CHEBI:57259"/>
        <dbReference type="EC" id="2.4.2.2"/>
    </reaction>
</comment>
<comment type="subunit">
    <text evidence="4">Homodimer.</text>
</comment>
<dbReference type="SUPFAM" id="SSF47648">
    <property type="entry name" value="Nucleoside phosphorylase/phosphoribosyltransferase N-terminal domain"/>
    <property type="match status" value="1"/>
</dbReference>
<comment type="function">
    <text evidence="2">Catalyzes phosphorolysis of the pyrimidine nucleosides uridine, thymidine and 2'-deoxyuridine with the formation of the corresponding pyrimidine base and ribose-1-phosphate.</text>
</comment>
<dbReference type="InterPro" id="IPR018090">
    <property type="entry name" value="Pyrmidine_PPas_bac/euk"/>
</dbReference>
<keyword evidence="7 12" id="KW-0328">Glycosyltransferase</keyword>
<dbReference type="SUPFAM" id="SSF52418">
    <property type="entry name" value="Nucleoside phosphorylase/phosphoribosyltransferase catalytic domain"/>
    <property type="match status" value="1"/>
</dbReference>
<dbReference type="Gene3D" id="3.90.1170.30">
    <property type="entry name" value="Pyrimidine nucleoside phosphorylase-like, C-terminal domain"/>
    <property type="match status" value="1"/>
</dbReference>
<dbReference type="Pfam" id="PF07831">
    <property type="entry name" value="PYNP_C"/>
    <property type="match status" value="1"/>
</dbReference>
<dbReference type="Proteomes" id="UP001298681">
    <property type="component" value="Unassembled WGS sequence"/>
</dbReference>
<dbReference type="PROSITE" id="PS00647">
    <property type="entry name" value="THYMID_PHOSPHORYLASE"/>
    <property type="match status" value="1"/>
</dbReference>
<dbReference type="PANTHER" id="PTHR10515">
    <property type="entry name" value="THYMIDINE PHOSPHORYLASE"/>
    <property type="match status" value="1"/>
</dbReference>
<dbReference type="Gene3D" id="1.20.970.10">
    <property type="entry name" value="Transferase, Pyrimidine Nucleoside Phosphorylase, Chain C"/>
    <property type="match status" value="1"/>
</dbReference>
<evidence type="ECO:0000313" key="13">
    <source>
        <dbReference type="Proteomes" id="UP001298681"/>
    </source>
</evidence>
<dbReference type="InterPro" id="IPR013102">
    <property type="entry name" value="PYNP_C"/>
</dbReference>
<dbReference type="InterPro" id="IPR036566">
    <property type="entry name" value="PYNP-like_C_sf"/>
</dbReference>
<comment type="catalytic activity">
    <reaction evidence="9">
        <text>uridine + phosphate = alpha-D-ribose 1-phosphate + uracil</text>
        <dbReference type="Rhea" id="RHEA:24388"/>
        <dbReference type="ChEBI" id="CHEBI:16704"/>
        <dbReference type="ChEBI" id="CHEBI:17568"/>
        <dbReference type="ChEBI" id="CHEBI:43474"/>
        <dbReference type="ChEBI" id="CHEBI:57720"/>
        <dbReference type="EC" id="2.4.2.2"/>
    </reaction>
</comment>
<evidence type="ECO:0000256" key="1">
    <source>
        <dbReference type="ARBA" id="ARBA00001066"/>
    </source>
</evidence>
<dbReference type="SMART" id="SM00941">
    <property type="entry name" value="PYNP_C"/>
    <property type="match status" value="1"/>
</dbReference>
<dbReference type="NCBIfam" id="NF004747">
    <property type="entry name" value="PRK06078.1"/>
    <property type="match status" value="1"/>
</dbReference>
<evidence type="ECO:0000256" key="10">
    <source>
        <dbReference type="ARBA" id="ARBA00048525"/>
    </source>
</evidence>
<comment type="catalytic activity">
    <reaction evidence="1">
        <text>2'-deoxyuridine + phosphate = 2-deoxy-alpha-D-ribose 1-phosphate + uracil</text>
        <dbReference type="Rhea" id="RHEA:22824"/>
        <dbReference type="ChEBI" id="CHEBI:16450"/>
        <dbReference type="ChEBI" id="CHEBI:17568"/>
        <dbReference type="ChEBI" id="CHEBI:43474"/>
        <dbReference type="ChEBI" id="CHEBI:57259"/>
        <dbReference type="EC" id="2.4.2.2"/>
    </reaction>
</comment>
<evidence type="ECO:0000256" key="4">
    <source>
        <dbReference type="ARBA" id="ARBA00011738"/>
    </source>
</evidence>
<dbReference type="Pfam" id="PF02885">
    <property type="entry name" value="Glycos_trans_3N"/>
    <property type="match status" value="1"/>
</dbReference>
<feature type="domain" description="Pyrimidine nucleoside phosphorylase C-terminal" evidence="11">
    <location>
        <begin position="344"/>
        <end position="418"/>
    </location>
</feature>
<dbReference type="Pfam" id="PF00591">
    <property type="entry name" value="Glycos_transf_3"/>
    <property type="match status" value="1"/>
</dbReference>
<evidence type="ECO:0000256" key="7">
    <source>
        <dbReference type="ARBA" id="ARBA00022676"/>
    </source>
</evidence>
<comment type="similarity">
    <text evidence="3">Belongs to the thymidine/pyrimidine-nucleoside phosphorylase family.</text>
</comment>
<sequence length="443" mass="47555">MRMYDILAKKRDGGILTDEEIQFFIDGYVSGAIPDYQASALLMAIFLKGMTPHETAALTRSMAQSGDLVDLSSIDGIKVDKHSTGGVGDKTTLIVAPVVASLGVRVAKMSGRGLGHTGGTVDKLESIPGFRTTLDREAFFDVVRRVGVSVIGQSGNLAPADKKLYALRDVTATVNSIPLIASSIMSKKIAAGSDRILLDVKTGSGAFMKTLEDSIALAKEMVSIGEHVGRRTVALITDMDRPLGCAIGNALEVREACETLQGRGPADLTEVCIELAANMLWLAEKGELAQCRSLARQQIANGEAFAKLKEMVQAQGGDTSVLDDPEKFAPPNVCYEVLAQREGFLYAMDTEKCGIASVELGAGREKKEDPIDYSAGIVLRKKVGDFVRKGEVLASFYSSEESKCRTAEQTFTQALRIQDARPEQTALIHTRVTAQGVEMGNRS</sequence>
<gene>
    <name evidence="12" type="ORF">L0P57_02025</name>
</gene>
<evidence type="ECO:0000256" key="5">
    <source>
        <dbReference type="ARBA" id="ARBA00011889"/>
    </source>
</evidence>
<evidence type="ECO:0000313" key="12">
    <source>
        <dbReference type="EMBL" id="MCG4609722.1"/>
    </source>
</evidence>
<evidence type="ECO:0000256" key="9">
    <source>
        <dbReference type="ARBA" id="ARBA00048453"/>
    </source>
</evidence>
<evidence type="ECO:0000256" key="3">
    <source>
        <dbReference type="ARBA" id="ARBA00006915"/>
    </source>
</evidence>
<dbReference type="GO" id="GO:0016154">
    <property type="term" value="F:pyrimidine-nucleoside phosphorylase activity"/>
    <property type="evidence" value="ECO:0007669"/>
    <property type="project" value="UniProtKB-EC"/>
</dbReference>
<proteinExistence type="inferred from homology"/>
<reference evidence="12 13" key="1">
    <citation type="submission" date="2022-01" db="EMBL/GenBank/DDBJ databases">
        <title>Collection of gut derived symbiotic bacterial strains cultured from healthy donors.</title>
        <authorList>
            <person name="Lin H."/>
            <person name="Kohout C."/>
            <person name="Waligurski E."/>
            <person name="Pamer E.G."/>
        </authorList>
    </citation>
    <scope>NUCLEOTIDE SEQUENCE [LARGE SCALE GENOMIC DNA]</scope>
    <source>
        <strain evidence="12 13">DFI.7.58</strain>
    </source>
</reference>
<evidence type="ECO:0000259" key="11">
    <source>
        <dbReference type="SMART" id="SM00941"/>
    </source>
</evidence>
<dbReference type="InterPro" id="IPR017459">
    <property type="entry name" value="Glycosyl_Trfase_fam3_N_dom"/>
</dbReference>
<dbReference type="PIRSF" id="PIRSF000478">
    <property type="entry name" value="TP_PyNP"/>
    <property type="match status" value="1"/>
</dbReference>
<dbReference type="NCBIfam" id="TIGR02644">
    <property type="entry name" value="Y_phosphoryl"/>
    <property type="match status" value="1"/>
</dbReference>
<name>A0ABS9MG01_9FIRM</name>